<organism evidence="1 2">
    <name type="scientific">Prevotella amnii DNF00058</name>
    <dbReference type="NCBI Taxonomy" id="1401066"/>
    <lineage>
        <taxon>Bacteria</taxon>
        <taxon>Pseudomonadati</taxon>
        <taxon>Bacteroidota</taxon>
        <taxon>Bacteroidia</taxon>
        <taxon>Bacteroidales</taxon>
        <taxon>Prevotellaceae</taxon>
        <taxon>Prevotella</taxon>
    </lineage>
</organism>
<dbReference type="EMBL" id="JRNU01000012">
    <property type="protein sequence ID" value="KGF52456.1"/>
    <property type="molecule type" value="Genomic_DNA"/>
</dbReference>
<dbReference type="Proteomes" id="UP000029614">
    <property type="component" value="Unassembled WGS sequence"/>
</dbReference>
<dbReference type="OrthoDB" id="1082199at2"/>
<accession>A0A096B0F0</accession>
<comment type="caution">
    <text evidence="1">The sequence shown here is derived from an EMBL/GenBank/DDBJ whole genome shotgun (WGS) entry which is preliminary data.</text>
</comment>
<evidence type="ECO:0000313" key="1">
    <source>
        <dbReference type="EMBL" id="KGF52456.1"/>
    </source>
</evidence>
<proteinExistence type="predicted"/>
<dbReference type="AlphaFoldDB" id="A0A096B0F0"/>
<dbReference type="RefSeq" id="WP_036854925.1">
    <property type="nucleotide sequence ID" value="NZ_JRNU01000012.1"/>
</dbReference>
<reference evidence="1 2" key="1">
    <citation type="submission" date="2014-07" db="EMBL/GenBank/DDBJ databases">
        <authorList>
            <person name="McCorrison J."/>
            <person name="Sanka R."/>
            <person name="Torralba M."/>
            <person name="Gillis M."/>
            <person name="Haft D.H."/>
            <person name="Methe B."/>
            <person name="Sutton G."/>
            <person name="Nelson K.E."/>
        </authorList>
    </citation>
    <scope>NUCLEOTIDE SEQUENCE [LARGE SCALE GENOMIC DNA]</scope>
    <source>
        <strain evidence="1 2">DNF00058</strain>
    </source>
</reference>
<keyword evidence="2" id="KW-1185">Reference proteome</keyword>
<gene>
    <name evidence="1" type="ORF">HMPREF9302_04085</name>
</gene>
<name>A0A096B0F0_9BACT</name>
<evidence type="ECO:0000313" key="2">
    <source>
        <dbReference type="Proteomes" id="UP000029614"/>
    </source>
</evidence>
<protein>
    <submittedName>
        <fullName evidence="1">DNA breaking-rejoining protein</fullName>
    </submittedName>
</protein>
<sequence length="127" mass="14864">MDKYVIQKSSTQPNGWVLTDTEEGIVVRFEDGKYNETQKVTILEDKPNPSAAELARVMREIGEWAVKYHSSKCFSQPYGYEYREADEKLCLYRRNEPRWHLIIEGETDAERLATSLRKAAEFVTKRK</sequence>